<dbReference type="GO" id="GO:0031460">
    <property type="term" value="P:glycine betaine transport"/>
    <property type="evidence" value="ECO:0007669"/>
    <property type="project" value="InterPro"/>
</dbReference>
<name>A0A0Q9XZ92_9BACI</name>
<dbReference type="AlphaFoldDB" id="A0A0Q9XZ92"/>
<dbReference type="SUPFAM" id="SSF52540">
    <property type="entry name" value="P-loop containing nucleoside triphosphate hydrolases"/>
    <property type="match status" value="1"/>
</dbReference>
<evidence type="ECO:0000256" key="4">
    <source>
        <dbReference type="ARBA" id="ARBA00022741"/>
    </source>
</evidence>
<dbReference type="PROSITE" id="PS50893">
    <property type="entry name" value="ABC_TRANSPORTER_2"/>
    <property type="match status" value="1"/>
</dbReference>
<keyword evidence="9" id="KW-0472">Membrane</keyword>
<evidence type="ECO:0000313" key="13">
    <source>
        <dbReference type="Proteomes" id="UP000053881"/>
    </source>
</evidence>
<dbReference type="SMART" id="SM00382">
    <property type="entry name" value="AAA"/>
    <property type="match status" value="1"/>
</dbReference>
<dbReference type="InterPro" id="IPR003593">
    <property type="entry name" value="AAA+_ATPase"/>
</dbReference>
<dbReference type="EC" id="7.6.2.9" evidence="9"/>
<keyword evidence="6" id="KW-0029">Amino-acid transport</keyword>
<evidence type="ECO:0000256" key="2">
    <source>
        <dbReference type="ARBA" id="ARBA00022448"/>
    </source>
</evidence>
<protein>
    <recommendedName>
        <fullName evidence="9">Quaternary amine transport ATP-binding protein</fullName>
        <ecNumber evidence="9">7.6.2.9</ecNumber>
    </recommendedName>
</protein>
<evidence type="ECO:0000256" key="1">
    <source>
        <dbReference type="ARBA" id="ARBA00005417"/>
    </source>
</evidence>
<keyword evidence="3" id="KW-0677">Repeat</keyword>
<dbReference type="GO" id="GO:0016887">
    <property type="term" value="F:ATP hydrolysis activity"/>
    <property type="evidence" value="ECO:0007669"/>
    <property type="project" value="UniProtKB-UniRule"/>
</dbReference>
<dbReference type="InterPro" id="IPR017871">
    <property type="entry name" value="ABC_transporter-like_CS"/>
</dbReference>
<dbReference type="Gene3D" id="3.40.50.300">
    <property type="entry name" value="P-loop containing nucleotide triphosphate hydrolases"/>
    <property type="match status" value="1"/>
</dbReference>
<evidence type="ECO:0000259" key="11">
    <source>
        <dbReference type="PROSITE" id="PS51371"/>
    </source>
</evidence>
<feature type="domain" description="CBS" evidence="11">
    <location>
        <begin position="263"/>
        <end position="319"/>
    </location>
</feature>
<dbReference type="EMBL" id="LGPB01000068">
    <property type="protein sequence ID" value="KRG14031.1"/>
    <property type="molecule type" value="Genomic_DNA"/>
</dbReference>
<dbReference type="Pfam" id="PF00005">
    <property type="entry name" value="ABC_tran"/>
    <property type="match status" value="1"/>
</dbReference>
<gene>
    <name evidence="12" type="ORF">ACA29_06660</name>
</gene>
<dbReference type="InterPro" id="IPR027417">
    <property type="entry name" value="P-loop_NTPase"/>
</dbReference>
<dbReference type="InterPro" id="IPR046342">
    <property type="entry name" value="CBS_dom_sf"/>
</dbReference>
<dbReference type="Pfam" id="PF00571">
    <property type="entry name" value="CBS"/>
    <property type="match status" value="2"/>
</dbReference>
<keyword evidence="7 8" id="KW-0129">CBS domain</keyword>
<dbReference type="GO" id="GO:0006970">
    <property type="term" value="P:response to osmotic stress"/>
    <property type="evidence" value="ECO:0007669"/>
    <property type="project" value="UniProtKB-ARBA"/>
</dbReference>
<sequence>MIKFENVKKQYKDGFVAIKSINLEINKGELVTLIGPSGCGKTTTMRMINRLTEPSAGRILINGEDTAKADPVELRRNIGYVIQQIGLFPHMTIEQNISLVPKLKKADVEKTKKRVDELLDLVGLDPTTFKKRYPSELSGGQQQRIGVIRALAAEPDIILMDEPFSALDPISREQLQDDIVNLQEEIQKTIVFVTHDMDEAIKIANRIVIMKDGEIVQVDTPEQILRRPANDFVKGFIGEERLNQGITLPTASDMMYTAASDMMYTEVVTSSPKRGLASALHIMREKRVDNLFITDKDKQFHGVATLEALKENYRNEDLIVSDIMKSNVQTLTADAILTDVAEIFTEGHTSAIPVLDDGKLVGIVVGIVTRASMMRGLADMNGNGGHD</sequence>
<dbReference type="PANTHER" id="PTHR43117:SF3">
    <property type="entry name" value="CHOLINE TRANSPORT ATP-BINDING PROTEIN OPUBA"/>
    <property type="match status" value="1"/>
</dbReference>
<comment type="caution">
    <text evidence="12">The sequence shown here is derived from an EMBL/GenBank/DDBJ whole genome shotgun (WGS) entry which is preliminary data.</text>
</comment>
<comment type="catalytic activity">
    <reaction evidence="9">
        <text>a quaternary ammonium(out) + ATP + H2O = a quaternary ammonium(in) + ADP + phosphate + H(+)</text>
        <dbReference type="Rhea" id="RHEA:11036"/>
        <dbReference type="ChEBI" id="CHEBI:15377"/>
        <dbReference type="ChEBI" id="CHEBI:15378"/>
        <dbReference type="ChEBI" id="CHEBI:30616"/>
        <dbReference type="ChEBI" id="CHEBI:35267"/>
        <dbReference type="ChEBI" id="CHEBI:43474"/>
        <dbReference type="ChEBI" id="CHEBI:456216"/>
    </reaction>
</comment>
<dbReference type="FunFam" id="3.40.50.300:FF:000201">
    <property type="entry name" value="Glycine betaine/L-proline ABC transporter ATP-binding protein"/>
    <property type="match status" value="1"/>
</dbReference>
<dbReference type="GO" id="GO:0015418">
    <property type="term" value="F:ABC-type quaternary ammonium compound transporting activity"/>
    <property type="evidence" value="ECO:0007669"/>
    <property type="project" value="UniProtKB-EC"/>
</dbReference>
<organism evidence="12 13">
    <name type="scientific">Lederbergia galactosidilytica</name>
    <dbReference type="NCBI Taxonomy" id="217031"/>
    <lineage>
        <taxon>Bacteria</taxon>
        <taxon>Bacillati</taxon>
        <taxon>Bacillota</taxon>
        <taxon>Bacilli</taxon>
        <taxon>Bacillales</taxon>
        <taxon>Bacillaceae</taxon>
        <taxon>Lederbergia</taxon>
    </lineage>
</organism>
<keyword evidence="4 9" id="KW-0547">Nucleotide-binding</keyword>
<keyword evidence="5 9" id="KW-0067">ATP-binding</keyword>
<dbReference type="GO" id="GO:0005524">
    <property type="term" value="F:ATP binding"/>
    <property type="evidence" value="ECO:0007669"/>
    <property type="project" value="UniProtKB-UniRule"/>
</dbReference>
<dbReference type="SMART" id="SM00116">
    <property type="entry name" value="CBS"/>
    <property type="match status" value="2"/>
</dbReference>
<proteinExistence type="inferred from homology"/>
<dbReference type="Proteomes" id="UP000053881">
    <property type="component" value="Unassembled WGS sequence"/>
</dbReference>
<dbReference type="CDD" id="cd03295">
    <property type="entry name" value="ABC_OpuCA_Osmoprotection"/>
    <property type="match status" value="1"/>
</dbReference>
<feature type="domain" description="CBS" evidence="11">
    <location>
        <begin position="324"/>
        <end position="387"/>
    </location>
</feature>
<accession>A0A0Q9XZ92</accession>
<keyword evidence="2 9" id="KW-0813">Transport</keyword>
<evidence type="ECO:0000259" key="10">
    <source>
        <dbReference type="PROSITE" id="PS50893"/>
    </source>
</evidence>
<comment type="subunit">
    <text evidence="9">The complex is probably composed of two ATP-binding proteins, two transmembrane proteins and a solute-binding protein.</text>
</comment>
<comment type="subcellular location">
    <subcellularLocation>
        <location evidence="9">Cell inner membrane</location>
        <topology evidence="9">Peripheral membrane protein</topology>
    </subcellularLocation>
</comment>
<dbReference type="NCBIfam" id="TIGR01186">
    <property type="entry name" value="proV"/>
    <property type="match status" value="1"/>
</dbReference>
<dbReference type="PROSITE" id="PS51371">
    <property type="entry name" value="CBS"/>
    <property type="match status" value="2"/>
</dbReference>
<feature type="domain" description="ABC transporter" evidence="10">
    <location>
        <begin position="2"/>
        <end position="237"/>
    </location>
</feature>
<dbReference type="InterPro" id="IPR000644">
    <property type="entry name" value="CBS_dom"/>
</dbReference>
<dbReference type="Gene3D" id="3.10.580.10">
    <property type="entry name" value="CBS-domain"/>
    <property type="match status" value="1"/>
</dbReference>
<dbReference type="PANTHER" id="PTHR43117">
    <property type="entry name" value="OSMOPROTECTANT IMPORT ATP-BINDING PROTEIN OSMV"/>
    <property type="match status" value="1"/>
</dbReference>
<keyword evidence="9" id="KW-1003">Cell membrane</keyword>
<evidence type="ECO:0000256" key="7">
    <source>
        <dbReference type="ARBA" id="ARBA00023122"/>
    </source>
</evidence>
<dbReference type="InterPro" id="IPR003439">
    <property type="entry name" value="ABC_transporter-like_ATP-bd"/>
</dbReference>
<dbReference type="PATRIC" id="fig|217031.4.peg.2215"/>
<reference evidence="12 13" key="1">
    <citation type="submission" date="2015-06" db="EMBL/GenBank/DDBJ databases">
        <title>Genome sequencing project of Bacillus galactosidilyticus PL133.</title>
        <authorList>
            <person name="Gaiero J."/>
            <person name="Nicol R."/>
            <person name="Habash M."/>
        </authorList>
    </citation>
    <scope>NUCLEOTIDE SEQUENCE [LARGE SCALE GENOMIC DNA]</scope>
    <source>
        <strain evidence="12 13">PL133</strain>
    </source>
</reference>
<dbReference type="GO" id="GO:0005886">
    <property type="term" value="C:plasma membrane"/>
    <property type="evidence" value="ECO:0007669"/>
    <property type="project" value="UniProtKB-SubCell"/>
</dbReference>
<evidence type="ECO:0000313" key="12">
    <source>
        <dbReference type="EMBL" id="KRG14031.1"/>
    </source>
</evidence>
<evidence type="ECO:0000256" key="3">
    <source>
        <dbReference type="ARBA" id="ARBA00022737"/>
    </source>
</evidence>
<keyword evidence="9" id="KW-0997">Cell inner membrane</keyword>
<dbReference type="PROSITE" id="PS00211">
    <property type="entry name" value="ABC_TRANSPORTER_1"/>
    <property type="match status" value="1"/>
</dbReference>
<comment type="similarity">
    <text evidence="1 9">Belongs to the ABC transporter superfamily.</text>
</comment>
<evidence type="ECO:0000256" key="5">
    <source>
        <dbReference type="ARBA" id="ARBA00022840"/>
    </source>
</evidence>
<evidence type="ECO:0000256" key="6">
    <source>
        <dbReference type="ARBA" id="ARBA00022970"/>
    </source>
</evidence>
<evidence type="ECO:0000256" key="8">
    <source>
        <dbReference type="PROSITE-ProRule" id="PRU00703"/>
    </source>
</evidence>
<dbReference type="GO" id="GO:0006865">
    <property type="term" value="P:amino acid transport"/>
    <property type="evidence" value="ECO:0007669"/>
    <property type="project" value="UniProtKB-UniRule"/>
</dbReference>
<dbReference type="SUPFAM" id="SSF54631">
    <property type="entry name" value="CBS-domain pair"/>
    <property type="match status" value="1"/>
</dbReference>
<dbReference type="InterPro" id="IPR005892">
    <property type="entry name" value="Gly-betaine_transp_ATP-bd"/>
</dbReference>
<evidence type="ECO:0000256" key="9">
    <source>
        <dbReference type="RuleBase" id="RU369116"/>
    </source>
</evidence>